<dbReference type="InterPro" id="IPR016040">
    <property type="entry name" value="NAD(P)-bd_dom"/>
</dbReference>
<reference evidence="2 3" key="1">
    <citation type="submission" date="2016-11" db="EMBL/GenBank/DDBJ databases">
        <authorList>
            <person name="Jaros S."/>
            <person name="Januszkiewicz K."/>
            <person name="Wedrychowicz H."/>
        </authorList>
    </citation>
    <scope>NUCLEOTIDE SEQUENCE [LARGE SCALE GENOMIC DNA]</scope>
    <source>
        <strain evidence="2 3">DSM 46144</strain>
    </source>
</reference>
<dbReference type="STRING" id="134849.SAMN05443668_103247"/>
<sequence>MRITVFGGTGPAGLLLIDQAIKEGHEVVAFARSPEKLTARDRLTVVQGQLDDERAIASAVRGSDAVLSLLGPGTDAADIPPLILGYQNIVAAMREEGVERLVAMGTPSISDPADGKEFLVGLMVRGIRKFQPVAYEALVRIGQIVRDSGLKWTIVRLPLLTNGPKTASVNVRMVGGKGGVRLSRANAAAFFLDQAGDTTYIGSAPFVTDK</sequence>
<dbReference type="Proteomes" id="UP000184440">
    <property type="component" value="Unassembled WGS sequence"/>
</dbReference>
<dbReference type="GO" id="GO:0004074">
    <property type="term" value="F:biliverdin reductase [NAD(P)H] activity"/>
    <property type="evidence" value="ECO:0007669"/>
    <property type="project" value="TreeGrafter"/>
</dbReference>
<name>A0A1M7PEH5_9ACTN</name>
<feature type="domain" description="NAD(P)-binding" evidence="1">
    <location>
        <begin position="7"/>
        <end position="195"/>
    </location>
</feature>
<evidence type="ECO:0000313" key="2">
    <source>
        <dbReference type="EMBL" id="SHN15074.1"/>
    </source>
</evidence>
<dbReference type="RefSeq" id="WP_073257141.1">
    <property type="nucleotide sequence ID" value="NZ_FRCS01000003.1"/>
</dbReference>
<dbReference type="PANTHER" id="PTHR43355:SF2">
    <property type="entry name" value="FLAVIN REDUCTASE (NADPH)"/>
    <property type="match status" value="1"/>
</dbReference>
<proteinExistence type="predicted"/>
<protein>
    <submittedName>
        <fullName evidence="2">Putative NADH-flavin reductase</fullName>
    </submittedName>
</protein>
<dbReference type="Pfam" id="PF13460">
    <property type="entry name" value="NAD_binding_10"/>
    <property type="match status" value="1"/>
</dbReference>
<dbReference type="Gene3D" id="3.40.50.720">
    <property type="entry name" value="NAD(P)-binding Rossmann-like Domain"/>
    <property type="match status" value="1"/>
</dbReference>
<evidence type="ECO:0000313" key="3">
    <source>
        <dbReference type="Proteomes" id="UP000184440"/>
    </source>
</evidence>
<dbReference type="GO" id="GO:0042602">
    <property type="term" value="F:riboflavin reductase (NADPH) activity"/>
    <property type="evidence" value="ECO:0007669"/>
    <property type="project" value="TreeGrafter"/>
</dbReference>
<dbReference type="PANTHER" id="PTHR43355">
    <property type="entry name" value="FLAVIN REDUCTASE (NADPH)"/>
    <property type="match status" value="1"/>
</dbReference>
<dbReference type="InterPro" id="IPR051606">
    <property type="entry name" value="Polyketide_Oxido-like"/>
</dbReference>
<evidence type="ECO:0000259" key="1">
    <source>
        <dbReference type="Pfam" id="PF13460"/>
    </source>
</evidence>
<gene>
    <name evidence="2" type="ORF">SAMN05443668_103247</name>
</gene>
<accession>A0A1M7PEH5</accession>
<dbReference type="AlphaFoldDB" id="A0A1M7PEH5"/>
<dbReference type="InterPro" id="IPR036291">
    <property type="entry name" value="NAD(P)-bd_dom_sf"/>
</dbReference>
<organism evidence="2 3">
    <name type="scientific">Cryptosporangium aurantiacum</name>
    <dbReference type="NCBI Taxonomy" id="134849"/>
    <lineage>
        <taxon>Bacteria</taxon>
        <taxon>Bacillati</taxon>
        <taxon>Actinomycetota</taxon>
        <taxon>Actinomycetes</taxon>
        <taxon>Cryptosporangiales</taxon>
        <taxon>Cryptosporangiaceae</taxon>
        <taxon>Cryptosporangium</taxon>
    </lineage>
</organism>
<dbReference type="SUPFAM" id="SSF51735">
    <property type="entry name" value="NAD(P)-binding Rossmann-fold domains"/>
    <property type="match status" value="1"/>
</dbReference>
<keyword evidence="3" id="KW-1185">Reference proteome</keyword>
<dbReference type="EMBL" id="FRCS01000003">
    <property type="protein sequence ID" value="SHN15074.1"/>
    <property type="molecule type" value="Genomic_DNA"/>
</dbReference>